<feature type="transmembrane region" description="Helical" evidence="12">
    <location>
        <begin position="21"/>
        <end position="40"/>
    </location>
</feature>
<evidence type="ECO:0000256" key="10">
    <source>
        <dbReference type="ARBA" id="ARBA00023169"/>
    </source>
</evidence>
<keyword evidence="7" id="KW-0972">Capsule biogenesis/degradation</keyword>
<protein>
    <recommendedName>
        <fullName evidence="4">Capsular polysaccharide biosynthesis protein CpsC</fullName>
    </recommendedName>
</protein>
<evidence type="ECO:0000256" key="5">
    <source>
        <dbReference type="ARBA" id="ARBA00022475"/>
    </source>
</evidence>
<evidence type="ECO:0000256" key="9">
    <source>
        <dbReference type="ARBA" id="ARBA00023136"/>
    </source>
</evidence>
<gene>
    <name evidence="14" type="ORF">HW423_09660</name>
</gene>
<dbReference type="PANTHER" id="PTHR32309:SF13">
    <property type="entry name" value="FERRIC ENTEROBACTIN TRANSPORT PROTEIN FEPE"/>
    <property type="match status" value="1"/>
</dbReference>
<dbReference type="PANTHER" id="PTHR32309">
    <property type="entry name" value="TYROSINE-PROTEIN KINASE"/>
    <property type="match status" value="1"/>
</dbReference>
<comment type="subcellular location">
    <subcellularLocation>
        <location evidence="1">Cell membrane</location>
        <topology evidence="1">Multi-pass membrane protein</topology>
    </subcellularLocation>
</comment>
<evidence type="ECO:0000313" key="15">
    <source>
        <dbReference type="Proteomes" id="UP000571018"/>
    </source>
</evidence>
<dbReference type="InterPro" id="IPR050445">
    <property type="entry name" value="Bact_polysacc_biosynth/exp"/>
</dbReference>
<comment type="function">
    <text evidence="11">Required for CpsD phosphorylation. Involved in the regulation of capsular polysaccharide biosynthesis. May be part of a complex that directs the coordinated polymerization and export to the cell surface of the capsular polysaccharide.</text>
</comment>
<organism evidence="14 15">
    <name type="scientific">Ruoffia halotolerans</name>
    <dbReference type="NCBI Taxonomy" id="2748684"/>
    <lineage>
        <taxon>Bacteria</taxon>
        <taxon>Bacillati</taxon>
        <taxon>Bacillota</taxon>
        <taxon>Bacilli</taxon>
        <taxon>Lactobacillales</taxon>
        <taxon>Aerococcaceae</taxon>
        <taxon>Ruoffia</taxon>
    </lineage>
</organism>
<evidence type="ECO:0000313" key="14">
    <source>
        <dbReference type="EMBL" id="MBA5730047.1"/>
    </source>
</evidence>
<evidence type="ECO:0000256" key="8">
    <source>
        <dbReference type="ARBA" id="ARBA00022989"/>
    </source>
</evidence>
<dbReference type="InterPro" id="IPR003856">
    <property type="entry name" value="LPS_length_determ_N"/>
</dbReference>
<proteinExistence type="inferred from homology"/>
<evidence type="ECO:0000256" key="7">
    <source>
        <dbReference type="ARBA" id="ARBA00022903"/>
    </source>
</evidence>
<dbReference type="EMBL" id="JACAOA010000034">
    <property type="protein sequence ID" value="MBA5730047.1"/>
    <property type="molecule type" value="Genomic_DNA"/>
</dbReference>
<reference evidence="14 15" key="1">
    <citation type="submission" date="2020-06" db="EMBL/GenBank/DDBJ databases">
        <title>Reclassification of Facklamia ignava, Facklamia soureckii and Facklami tabacinasalis as Falseniella iganva gen. nov., comb. nov., Hutsoniella ignava gen. nov., comb. nov., and Ruoffia tabacinasalis gen. nov., comb. nov and description of Ruoffia haltotolerans sp. nov., isolated from hypersaline Inland Sea of Qatar.</title>
        <authorList>
            <person name="Fotedar R."/>
            <person name="Sankaranarayanan K."/>
            <person name="Lawson P."/>
            <person name="Caldwell M."/>
            <person name="Zeyara A."/>
            <person name="Al Malki A."/>
            <person name="Ali M."/>
        </authorList>
    </citation>
    <scope>NUCLEOTIDE SEQUENCE [LARGE SCALE GENOMIC DNA]</scope>
    <source>
        <strain evidence="14 15">INB8</strain>
    </source>
</reference>
<comment type="similarity">
    <text evidence="3">Belongs to the CpsC/CapA family.</text>
</comment>
<keyword evidence="5" id="KW-1003">Cell membrane</keyword>
<feature type="transmembrane region" description="Helical" evidence="12">
    <location>
        <begin position="173"/>
        <end position="194"/>
    </location>
</feature>
<dbReference type="Proteomes" id="UP000571018">
    <property type="component" value="Unassembled WGS sequence"/>
</dbReference>
<evidence type="ECO:0000256" key="6">
    <source>
        <dbReference type="ARBA" id="ARBA00022692"/>
    </source>
</evidence>
<dbReference type="GO" id="GO:0005886">
    <property type="term" value="C:plasma membrane"/>
    <property type="evidence" value="ECO:0007669"/>
    <property type="project" value="UniProtKB-SubCell"/>
</dbReference>
<evidence type="ECO:0000256" key="4">
    <source>
        <dbReference type="ARBA" id="ARBA00020739"/>
    </source>
</evidence>
<dbReference type="GO" id="GO:0000271">
    <property type="term" value="P:polysaccharide biosynthetic process"/>
    <property type="evidence" value="ECO:0007669"/>
    <property type="project" value="UniProtKB-KW"/>
</dbReference>
<accession>A0A839A7J5</accession>
<dbReference type="Pfam" id="PF02706">
    <property type="entry name" value="Wzz"/>
    <property type="match status" value="1"/>
</dbReference>
<evidence type="ECO:0000256" key="11">
    <source>
        <dbReference type="ARBA" id="ARBA00045736"/>
    </source>
</evidence>
<evidence type="ECO:0000256" key="12">
    <source>
        <dbReference type="SAM" id="Phobius"/>
    </source>
</evidence>
<keyword evidence="10" id="KW-0270">Exopolysaccharide synthesis</keyword>
<keyword evidence="15" id="KW-1185">Reference proteome</keyword>
<evidence type="ECO:0000256" key="1">
    <source>
        <dbReference type="ARBA" id="ARBA00004651"/>
    </source>
</evidence>
<keyword evidence="8 12" id="KW-1133">Transmembrane helix</keyword>
<evidence type="ECO:0000256" key="2">
    <source>
        <dbReference type="ARBA" id="ARBA00005132"/>
    </source>
</evidence>
<dbReference type="RefSeq" id="WP_218931705.1">
    <property type="nucleotide sequence ID" value="NZ_JACAOA010000034.1"/>
</dbReference>
<feature type="domain" description="Polysaccharide chain length determinant N-terminal" evidence="13">
    <location>
        <begin position="3"/>
        <end position="91"/>
    </location>
</feature>
<keyword evidence="9 12" id="KW-0472">Membrane</keyword>
<dbReference type="AlphaFoldDB" id="A0A839A7J5"/>
<evidence type="ECO:0000256" key="3">
    <source>
        <dbReference type="ARBA" id="ARBA00006683"/>
    </source>
</evidence>
<dbReference type="GO" id="GO:0004713">
    <property type="term" value="F:protein tyrosine kinase activity"/>
    <property type="evidence" value="ECO:0007669"/>
    <property type="project" value="TreeGrafter"/>
</dbReference>
<name>A0A839A7J5_9LACT</name>
<comment type="pathway">
    <text evidence="2">Capsule biogenesis; capsule polysaccharide biosynthesis.</text>
</comment>
<sequence>MEQEISLLDLWNLFRKYFVRIAGMTIIGAALAVAFMLLFVDRKYESEAQLLVNQSSGQETAMQYSELQSNVYLINTYTDIIQGDAVLTAVNESLGNHFTIGELRGAISVTQSQNSQAFYISATMESPVDAQNIVNSIITEFENTLMELYGDDVTGIYVMSSASYNPNAVSPSIIIYALIGGMLGFIIMAGIVLIKELMDTRVKSVDDLTNMGLIRLGEINELTNTQVKKNRYRIESDNTPLRRRV</sequence>
<keyword evidence="6 12" id="KW-0812">Transmembrane</keyword>
<evidence type="ECO:0000259" key="13">
    <source>
        <dbReference type="Pfam" id="PF02706"/>
    </source>
</evidence>
<comment type="caution">
    <text evidence="14">The sequence shown here is derived from an EMBL/GenBank/DDBJ whole genome shotgun (WGS) entry which is preliminary data.</text>
</comment>